<name>A0A4Q7UZZ0_PSEST</name>
<evidence type="ECO:0000313" key="2">
    <source>
        <dbReference type="Proteomes" id="UP000291591"/>
    </source>
</evidence>
<dbReference type="Proteomes" id="UP000291591">
    <property type="component" value="Unassembled WGS sequence"/>
</dbReference>
<sequence>MAQDSTVARILRRLRREIADMRRAHDVMWENLTRLDPDPSPYLHWEPSATGWRLYGALPPPDRHGT</sequence>
<keyword evidence="2" id="KW-1185">Reference proteome</keyword>
<dbReference type="AlphaFoldDB" id="A0A4Q7UZZ0"/>
<reference evidence="1 2" key="1">
    <citation type="submission" date="2019-02" db="EMBL/GenBank/DDBJ databases">
        <title>Sequencing the genomes of 1000 actinobacteria strains.</title>
        <authorList>
            <person name="Klenk H.-P."/>
        </authorList>
    </citation>
    <scope>NUCLEOTIDE SEQUENCE [LARGE SCALE GENOMIC DNA]</scope>
    <source>
        <strain evidence="1 2">DSM 45779</strain>
    </source>
</reference>
<gene>
    <name evidence="1" type="ORF">EV383_3498</name>
</gene>
<evidence type="ECO:0000313" key="1">
    <source>
        <dbReference type="EMBL" id="RZT86601.1"/>
    </source>
</evidence>
<proteinExistence type="predicted"/>
<comment type="caution">
    <text evidence="1">The sequence shown here is derived from an EMBL/GenBank/DDBJ whole genome shotgun (WGS) entry which is preliminary data.</text>
</comment>
<dbReference type="EMBL" id="SHKL01000001">
    <property type="protein sequence ID" value="RZT86601.1"/>
    <property type="molecule type" value="Genomic_DNA"/>
</dbReference>
<dbReference type="OrthoDB" id="3579548at2"/>
<protein>
    <submittedName>
        <fullName evidence="1">Uncharacterized protein</fullName>
    </submittedName>
</protein>
<dbReference type="RefSeq" id="WP_130290870.1">
    <property type="nucleotide sequence ID" value="NZ_SHKL01000001.1"/>
</dbReference>
<organism evidence="1 2">
    <name type="scientific">Pseudonocardia sediminis</name>
    <dbReference type="NCBI Taxonomy" id="1397368"/>
    <lineage>
        <taxon>Bacteria</taxon>
        <taxon>Bacillati</taxon>
        <taxon>Actinomycetota</taxon>
        <taxon>Actinomycetes</taxon>
        <taxon>Pseudonocardiales</taxon>
        <taxon>Pseudonocardiaceae</taxon>
        <taxon>Pseudonocardia</taxon>
    </lineage>
</organism>
<accession>A0A4Q7UZZ0</accession>